<dbReference type="EMBL" id="JAJVCN010000001">
    <property type="protein sequence ID" value="MCE7002392.1"/>
    <property type="molecule type" value="Genomic_DNA"/>
</dbReference>
<organism evidence="2 3">
    <name type="scientific">Kibdelosporangium philippinense</name>
    <dbReference type="NCBI Taxonomy" id="211113"/>
    <lineage>
        <taxon>Bacteria</taxon>
        <taxon>Bacillati</taxon>
        <taxon>Actinomycetota</taxon>
        <taxon>Actinomycetes</taxon>
        <taxon>Pseudonocardiales</taxon>
        <taxon>Pseudonocardiaceae</taxon>
        <taxon>Kibdelosporangium</taxon>
    </lineage>
</organism>
<evidence type="ECO:0000256" key="1">
    <source>
        <dbReference type="SAM" id="SignalP"/>
    </source>
</evidence>
<accession>A0ABS8Z4Q6</accession>
<feature type="signal peptide" evidence="1">
    <location>
        <begin position="1"/>
        <end position="24"/>
    </location>
</feature>
<dbReference type="RefSeq" id="WP_233723478.1">
    <property type="nucleotide sequence ID" value="NZ_JAJVCN010000001.1"/>
</dbReference>
<comment type="caution">
    <text evidence="2">The sequence shown here is derived from an EMBL/GenBank/DDBJ whole genome shotgun (WGS) entry which is preliminary data.</text>
</comment>
<keyword evidence="3" id="KW-1185">Reference proteome</keyword>
<gene>
    <name evidence="2" type="ORF">LWC34_06035</name>
</gene>
<name>A0ABS8Z4Q6_9PSEU</name>
<proteinExistence type="predicted"/>
<sequence length="140" mass="15215">MRIASLTAALVAMTAVVLPGQAQAATGPHHWMYTEDDNPGGKVDFWPNGDIVQLCDQQADGARAELHVYDATAGGLVMHLEAVGDGVCVSRRASDGGRYDLAENHCFRFNIQLRNNGTVVNPSFDQAHWRNYNDAKANCD</sequence>
<feature type="chain" id="PRO_5045640688" evidence="1">
    <location>
        <begin position="25"/>
        <end position="140"/>
    </location>
</feature>
<evidence type="ECO:0000313" key="2">
    <source>
        <dbReference type="EMBL" id="MCE7002392.1"/>
    </source>
</evidence>
<reference evidence="2 3" key="1">
    <citation type="submission" date="2021-12" db="EMBL/GenBank/DDBJ databases">
        <title>Genome sequence of Kibdelosporangium philippinense ATCC 49844.</title>
        <authorList>
            <person name="Fedorov E.A."/>
            <person name="Omeragic M."/>
            <person name="Shalygina K.F."/>
            <person name="Maclea K.S."/>
        </authorList>
    </citation>
    <scope>NUCLEOTIDE SEQUENCE [LARGE SCALE GENOMIC DNA]</scope>
    <source>
        <strain evidence="2 3">ATCC 49844</strain>
    </source>
</reference>
<keyword evidence="1" id="KW-0732">Signal</keyword>
<dbReference type="Proteomes" id="UP001521150">
    <property type="component" value="Unassembled WGS sequence"/>
</dbReference>
<protein>
    <submittedName>
        <fullName evidence="2">Uncharacterized protein</fullName>
    </submittedName>
</protein>
<evidence type="ECO:0000313" key="3">
    <source>
        <dbReference type="Proteomes" id="UP001521150"/>
    </source>
</evidence>